<keyword evidence="13" id="KW-0393">Immunoglobulin domain</keyword>
<dbReference type="GO" id="GO:0004930">
    <property type="term" value="F:G protein-coupled receptor activity"/>
    <property type="evidence" value="ECO:0007669"/>
    <property type="project" value="UniProtKB-KW"/>
</dbReference>
<keyword evidence="21" id="KW-1185">Reference proteome</keyword>
<dbReference type="PANTHER" id="PTHR45930:SF4">
    <property type="entry name" value="ADHESION G PROTEIN-COUPLED RECEPTOR A3"/>
    <property type="match status" value="1"/>
</dbReference>
<dbReference type="Proteomes" id="UP000719412">
    <property type="component" value="Unassembled WGS sequence"/>
</dbReference>
<evidence type="ECO:0000259" key="16">
    <source>
        <dbReference type="PROSITE" id="PS50221"/>
    </source>
</evidence>
<name>A0A8J6HAD2_TENMO</name>
<evidence type="ECO:0000256" key="10">
    <source>
        <dbReference type="ARBA" id="ARBA00023157"/>
    </source>
</evidence>
<protein>
    <recommendedName>
        <fullName evidence="22">Adhesion G protein-coupled receptor A3</fullName>
    </recommendedName>
</protein>
<evidence type="ECO:0000256" key="1">
    <source>
        <dbReference type="ARBA" id="ARBA00004141"/>
    </source>
</evidence>
<dbReference type="InterPro" id="IPR000203">
    <property type="entry name" value="GPS"/>
</dbReference>
<keyword evidence="4 15" id="KW-0812">Transmembrane</keyword>
<feature type="domain" description="GAIN-B" evidence="16">
    <location>
        <begin position="512"/>
        <end position="670"/>
    </location>
</feature>
<evidence type="ECO:0000256" key="4">
    <source>
        <dbReference type="ARBA" id="ARBA00022692"/>
    </source>
</evidence>
<feature type="region of interest" description="Disordered" evidence="14">
    <location>
        <begin position="1038"/>
        <end position="1059"/>
    </location>
</feature>
<evidence type="ECO:0000259" key="17">
    <source>
        <dbReference type="PROSITE" id="PS50227"/>
    </source>
</evidence>
<dbReference type="InterPro" id="IPR036445">
    <property type="entry name" value="GPCR_2_extracell_dom_sf"/>
</dbReference>
<dbReference type="InterPro" id="IPR013783">
    <property type="entry name" value="Ig-like_fold"/>
</dbReference>
<dbReference type="PROSITE" id="PS50221">
    <property type="entry name" value="GAIN_B"/>
    <property type="match status" value="1"/>
</dbReference>
<evidence type="ECO:0000256" key="5">
    <source>
        <dbReference type="ARBA" id="ARBA00022729"/>
    </source>
</evidence>
<dbReference type="InterPro" id="IPR001879">
    <property type="entry name" value="GPCR_2_extracellular_dom"/>
</dbReference>
<evidence type="ECO:0000256" key="15">
    <source>
        <dbReference type="SAM" id="Phobius"/>
    </source>
</evidence>
<feature type="domain" description="Ig-like" evidence="19">
    <location>
        <begin position="195"/>
        <end position="296"/>
    </location>
</feature>
<dbReference type="PROSITE" id="PS50261">
    <property type="entry name" value="G_PROTEIN_RECEP_F2_4"/>
    <property type="match status" value="1"/>
</dbReference>
<feature type="transmembrane region" description="Helical" evidence="15">
    <location>
        <begin position="957"/>
        <end position="980"/>
    </location>
</feature>
<feature type="domain" description="G-protein coupled receptors family 2 profile 2" evidence="18">
    <location>
        <begin position="681"/>
        <end position="981"/>
    </location>
</feature>
<evidence type="ECO:0000256" key="8">
    <source>
        <dbReference type="ARBA" id="ARBA00023040"/>
    </source>
</evidence>
<evidence type="ECO:0000256" key="7">
    <source>
        <dbReference type="ARBA" id="ARBA00022989"/>
    </source>
</evidence>
<dbReference type="SMART" id="SM00409">
    <property type="entry name" value="IG"/>
    <property type="match status" value="1"/>
</dbReference>
<dbReference type="SMART" id="SM00082">
    <property type="entry name" value="LRRCT"/>
    <property type="match status" value="1"/>
</dbReference>
<dbReference type="InterPro" id="IPR036179">
    <property type="entry name" value="Ig-like_dom_sf"/>
</dbReference>
<dbReference type="InterPro" id="IPR003599">
    <property type="entry name" value="Ig_sub"/>
</dbReference>
<dbReference type="Gene3D" id="2.60.220.50">
    <property type="match status" value="1"/>
</dbReference>
<dbReference type="Pfam" id="PF13855">
    <property type="entry name" value="LRR_8"/>
    <property type="match status" value="1"/>
</dbReference>
<dbReference type="InterPro" id="IPR046338">
    <property type="entry name" value="GAIN_dom_sf"/>
</dbReference>
<dbReference type="InterPro" id="IPR051963">
    <property type="entry name" value="Adhesion_GPCR_A"/>
</dbReference>
<dbReference type="InterPro" id="IPR000832">
    <property type="entry name" value="GPCR_2_secretin-like"/>
</dbReference>
<dbReference type="PROSITE" id="PS51450">
    <property type="entry name" value="LRR"/>
    <property type="match status" value="2"/>
</dbReference>
<dbReference type="InterPro" id="IPR017981">
    <property type="entry name" value="GPCR_2-like_7TM"/>
</dbReference>
<feature type="transmembrane region" description="Helical" evidence="15">
    <location>
        <begin position="753"/>
        <end position="773"/>
    </location>
</feature>
<dbReference type="GO" id="GO:0005886">
    <property type="term" value="C:plasma membrane"/>
    <property type="evidence" value="ECO:0007669"/>
    <property type="project" value="TreeGrafter"/>
</dbReference>
<evidence type="ECO:0000256" key="3">
    <source>
        <dbReference type="ARBA" id="ARBA00022614"/>
    </source>
</evidence>
<keyword evidence="10" id="KW-1015">Disulfide bond</keyword>
<dbReference type="PANTHER" id="PTHR45930">
    <property type="entry name" value="G-PROTEIN COUPLED RECEPTOR 124-LIKE PROTEIN"/>
    <property type="match status" value="1"/>
</dbReference>
<evidence type="ECO:0000259" key="19">
    <source>
        <dbReference type="PROSITE" id="PS50835"/>
    </source>
</evidence>
<sequence length="1430" mass="160667">MNQRDEIKLRCGEADKKINHLEEIDLLNIANEIVQFNLSNNFLTTFFPKVQLIALQKLDLSRNRLTVLQNNQFSELPNLRRLDISSNSIKNIELLAFAKLSNLERLKLNQNQISTVGLGTFDPLVSLKQLDISSNPLTCDCSLLWLLDWSQKESVKLVSNPTCNTPSPFKGLLLRKLKIGVDINCKSPALNKGFPIIEMKPNANQVVFEGDTLNLQCTAPSISDTYDSPMSSKIEWTWLDSDPKLYFSDITIESHFLQSNGLVASTLRISKLKRNHTGIWNCLLISMQGNHSKGITIVVISDDTEYCPITVSSNNKGTYTWPRTVVNYTATIPCESLNLSYDVSLQKASYFCSEDGQWENLNTSMCSYTSDTTKILEQFSKVNSSLVESAKHFRNYTSTSEHFKDVMDLVFAVATMENYLKYLTVNQIGGVLMDVTNNLLELPKAYLREASYRHQSCMKLINITEQLAGTSSTSLLHKSNIATEIFPVQRNGFSSLKCTWYVDAEKSTDRLFYCVTNSQSETTELPGKITEASITIPETLFQQLEDQDHHLPDQVYSILVAMYSSNKLFPIDEARAGKEDVTTAVVGAKLVNITVTNLTDPVFILLKTPHLDASENTLSVPVWWDPHLNNGSGTWSSEGCHFSHEDADHTVFFCHNFGYYGLLQDVTNLQNNFPGARFKLSHPAIYVGSFILFASLLVVVVTYLICYPSIQMPKKAKHSLINTWIAICFLCFLYVFGIYQTEDVRICQIVGMLLHYFTLSSLLWMCVGVNCMYKRLSKNDVMELQDDELPSDQPIKKPILGLYFVGWGVAIIVCGISAAINIKEYASQDYCFLRVGPPLSALYIPFAILVIFLGIFFLLIRCAIYGLDANGHLSEGTQATENVDLDLLEPNFPNPDSRSVLSASSKTASSEVEDPEHAPSAQLKAHMIFLCIYTLTWASCAFATVEPYRFVSFETDMFSIAYAVLSTVLSAFTIFFYCVARSDVRGQWILFGRCLRRKQICFRSRNVSDTAQNVPHIQIQPLPMPPVGNSAVGDLQITSRSSSRSSSRTKSNSHNSNILKGAVDLNGPSYSEAHGGAKINNVNLIVLHRQQYRTSVIPNIIENPTSAAEVFYNPHQSIVARKFFKRQKRHMMKRNNLVPRQRDSDSASVLSDFKKAKDNSSMDQSIFGTNSKVNNTNIHVEHVHKKQQKNPNIFSDSADDYDCANVPVQNIVLNAERLRRREMSKNKSRKKCNTIHHVQSVENNMRSVSQQCTLEYSSENISDSILDKTSPDKGQDVDEIVKLEYNPVDILTDREPTCDEAKQGEMGSLLPEPNPSEISLSVVGSQTSEMNETVPRIFVNPSHDLHLRKGVQSRASSVSVSDLDELYQQIRRGPRDGAARPRSFVNNFSLTRNSPCFSDSDINSYVTDNVYKQQTYLSNSHLSDNVETTV</sequence>
<dbReference type="Pfam" id="PF26588">
    <property type="entry name" value="GAIN_ADGRA3"/>
    <property type="match status" value="1"/>
</dbReference>
<evidence type="ECO:0008006" key="22">
    <source>
        <dbReference type="Google" id="ProtNLM"/>
    </source>
</evidence>
<dbReference type="GO" id="GO:0007166">
    <property type="term" value="P:cell surface receptor signaling pathway"/>
    <property type="evidence" value="ECO:0007669"/>
    <property type="project" value="InterPro"/>
</dbReference>
<dbReference type="Gene3D" id="1.20.1070.10">
    <property type="entry name" value="Rhodopsin 7-helix transmembrane proteins"/>
    <property type="match status" value="1"/>
</dbReference>
<evidence type="ECO:0000256" key="12">
    <source>
        <dbReference type="ARBA" id="ARBA00023224"/>
    </source>
</evidence>
<organism evidence="20 21">
    <name type="scientific">Tenebrio molitor</name>
    <name type="common">Yellow mealworm beetle</name>
    <dbReference type="NCBI Taxonomy" id="7067"/>
    <lineage>
        <taxon>Eukaryota</taxon>
        <taxon>Metazoa</taxon>
        <taxon>Ecdysozoa</taxon>
        <taxon>Arthropoda</taxon>
        <taxon>Hexapoda</taxon>
        <taxon>Insecta</taxon>
        <taxon>Pterygota</taxon>
        <taxon>Neoptera</taxon>
        <taxon>Endopterygota</taxon>
        <taxon>Coleoptera</taxon>
        <taxon>Polyphaga</taxon>
        <taxon>Cucujiformia</taxon>
        <taxon>Tenebrionidae</taxon>
        <taxon>Tenebrio</taxon>
    </lineage>
</organism>
<evidence type="ECO:0000256" key="6">
    <source>
        <dbReference type="ARBA" id="ARBA00022737"/>
    </source>
</evidence>
<keyword evidence="11" id="KW-0675">Receptor</keyword>
<dbReference type="EMBL" id="JABDTM020027706">
    <property type="protein sequence ID" value="KAH0810123.1"/>
    <property type="molecule type" value="Genomic_DNA"/>
</dbReference>
<dbReference type="PROSITE" id="PS50835">
    <property type="entry name" value="IG_LIKE"/>
    <property type="match status" value="1"/>
</dbReference>
<feature type="transmembrane region" description="Helical" evidence="15">
    <location>
        <begin position="684"/>
        <end position="707"/>
    </location>
</feature>
<keyword evidence="7 15" id="KW-1133">Transmembrane helix</keyword>
<reference evidence="20" key="2">
    <citation type="submission" date="2021-08" db="EMBL/GenBank/DDBJ databases">
        <authorList>
            <person name="Eriksson T."/>
        </authorList>
    </citation>
    <scope>NUCLEOTIDE SEQUENCE</scope>
    <source>
        <strain evidence="20">Stoneville</strain>
        <tissue evidence="20">Whole head</tissue>
    </source>
</reference>
<reference evidence="20" key="1">
    <citation type="journal article" date="2020" name="J Insects Food Feed">
        <title>The yellow mealworm (Tenebrio molitor) genome: a resource for the emerging insects as food and feed industry.</title>
        <authorList>
            <person name="Eriksson T."/>
            <person name="Andere A."/>
            <person name="Kelstrup H."/>
            <person name="Emery V."/>
            <person name="Picard C."/>
        </authorList>
    </citation>
    <scope>NUCLEOTIDE SEQUENCE</scope>
    <source>
        <strain evidence="20">Stoneville</strain>
        <tissue evidence="20">Whole head</tissue>
    </source>
</reference>
<keyword evidence="12" id="KW-0807">Transducer</keyword>
<dbReference type="InterPro" id="IPR058808">
    <property type="entry name" value="GAIN_ADGRA2/3"/>
</dbReference>
<keyword evidence="5" id="KW-0732">Signal</keyword>
<dbReference type="InterPro" id="IPR003591">
    <property type="entry name" value="Leu-rich_rpt_typical-subtyp"/>
</dbReference>
<dbReference type="Gene3D" id="4.10.1240.10">
    <property type="entry name" value="GPCR, family 2, extracellular hormone receptor domain"/>
    <property type="match status" value="1"/>
</dbReference>
<feature type="transmembrane region" description="Helical" evidence="15">
    <location>
        <begin position="719"/>
        <end position="741"/>
    </location>
</feature>
<dbReference type="InterPro" id="IPR057244">
    <property type="entry name" value="GAIN_B"/>
</dbReference>
<accession>A0A8J6HAD2</accession>
<dbReference type="SMART" id="SM00369">
    <property type="entry name" value="LRR_TYP"/>
    <property type="match status" value="4"/>
</dbReference>
<feature type="compositionally biased region" description="Low complexity" evidence="14">
    <location>
        <begin position="1039"/>
        <end position="1057"/>
    </location>
</feature>
<dbReference type="Gene3D" id="3.80.10.10">
    <property type="entry name" value="Ribonuclease Inhibitor"/>
    <property type="match status" value="1"/>
</dbReference>
<evidence type="ECO:0000313" key="20">
    <source>
        <dbReference type="EMBL" id="KAH0810123.1"/>
    </source>
</evidence>
<dbReference type="Pfam" id="PF01825">
    <property type="entry name" value="GPS"/>
    <property type="match status" value="1"/>
</dbReference>
<dbReference type="Gene3D" id="2.60.40.10">
    <property type="entry name" value="Immunoglobulins"/>
    <property type="match status" value="1"/>
</dbReference>
<comment type="caution">
    <text evidence="20">The sequence shown here is derived from an EMBL/GenBank/DDBJ whole genome shotgun (WGS) entry which is preliminary data.</text>
</comment>
<gene>
    <name evidence="20" type="ORF">GEV33_012669</name>
</gene>
<feature type="transmembrane region" description="Helical" evidence="15">
    <location>
        <begin position="800"/>
        <end position="822"/>
    </location>
</feature>
<evidence type="ECO:0000256" key="11">
    <source>
        <dbReference type="ARBA" id="ARBA00023170"/>
    </source>
</evidence>
<dbReference type="Pfam" id="PF00002">
    <property type="entry name" value="7tm_2"/>
    <property type="match status" value="1"/>
</dbReference>
<keyword evidence="3" id="KW-0433">Leucine-rich repeat</keyword>
<dbReference type="SUPFAM" id="SSF48726">
    <property type="entry name" value="Immunoglobulin"/>
    <property type="match status" value="1"/>
</dbReference>
<comment type="similarity">
    <text evidence="2">Belongs to the G-protein coupled receptor 2 family. Adhesion G-protein coupled receptor (ADGR) subfamily.</text>
</comment>
<dbReference type="InterPro" id="IPR007110">
    <property type="entry name" value="Ig-like_dom"/>
</dbReference>
<dbReference type="InterPro" id="IPR000483">
    <property type="entry name" value="Cys-rich_flank_reg_C"/>
</dbReference>
<evidence type="ECO:0000256" key="14">
    <source>
        <dbReference type="SAM" id="MobiDB-lite"/>
    </source>
</evidence>
<evidence type="ECO:0000256" key="13">
    <source>
        <dbReference type="ARBA" id="ARBA00023319"/>
    </source>
</evidence>
<dbReference type="InterPro" id="IPR032675">
    <property type="entry name" value="LRR_dom_sf"/>
</dbReference>
<evidence type="ECO:0000313" key="21">
    <source>
        <dbReference type="Proteomes" id="UP000719412"/>
    </source>
</evidence>
<dbReference type="PROSITE" id="PS50227">
    <property type="entry name" value="G_PROTEIN_RECEP_F2_3"/>
    <property type="match status" value="1"/>
</dbReference>
<evidence type="ECO:0000256" key="9">
    <source>
        <dbReference type="ARBA" id="ARBA00023136"/>
    </source>
</evidence>
<feature type="domain" description="G-protein coupled receptors family 2 profile 1" evidence="17">
    <location>
        <begin position="281"/>
        <end position="370"/>
    </location>
</feature>
<proteinExistence type="inferred from homology"/>
<keyword evidence="8" id="KW-0297">G-protein coupled receptor</keyword>
<comment type="subcellular location">
    <subcellularLocation>
        <location evidence="1">Membrane</location>
        <topology evidence="1">Multi-pass membrane protein</topology>
    </subcellularLocation>
</comment>
<feature type="transmembrane region" description="Helical" evidence="15">
    <location>
        <begin position="842"/>
        <end position="864"/>
    </location>
</feature>
<evidence type="ECO:0000259" key="18">
    <source>
        <dbReference type="PROSITE" id="PS50261"/>
    </source>
</evidence>
<dbReference type="SUPFAM" id="SSF111418">
    <property type="entry name" value="Hormone receptor domain"/>
    <property type="match status" value="1"/>
</dbReference>
<dbReference type="SUPFAM" id="SSF52058">
    <property type="entry name" value="L domain-like"/>
    <property type="match status" value="1"/>
</dbReference>
<dbReference type="InterPro" id="IPR001611">
    <property type="entry name" value="Leu-rich_rpt"/>
</dbReference>
<keyword evidence="6" id="KW-0677">Repeat</keyword>
<keyword evidence="9 15" id="KW-0472">Membrane</keyword>
<evidence type="ECO:0000256" key="2">
    <source>
        <dbReference type="ARBA" id="ARBA00007343"/>
    </source>
</evidence>